<dbReference type="SUPFAM" id="SSF50475">
    <property type="entry name" value="FMN-binding split barrel"/>
    <property type="match status" value="1"/>
</dbReference>
<keyword evidence="2" id="KW-0285">Flavoprotein</keyword>
<accession>A0A1H4I8R7</accession>
<dbReference type="GO" id="GO:0016646">
    <property type="term" value="F:oxidoreductase activity, acting on the CH-NH group of donors, NAD or NADP as acceptor"/>
    <property type="evidence" value="ECO:0007669"/>
    <property type="project" value="UniProtKB-ARBA"/>
</dbReference>
<dbReference type="InterPro" id="IPR002563">
    <property type="entry name" value="Flavin_Rdtase-like_dom"/>
</dbReference>
<evidence type="ECO:0000313" key="6">
    <source>
        <dbReference type="Proteomes" id="UP000198609"/>
    </source>
</evidence>
<dbReference type="InterPro" id="IPR012349">
    <property type="entry name" value="Split_barrel_FMN-bd"/>
</dbReference>
<dbReference type="AlphaFoldDB" id="A0A1H4I8R7"/>
<keyword evidence="6" id="KW-1185">Reference proteome</keyword>
<dbReference type="PANTHER" id="PTHR43567:SF1">
    <property type="entry name" value="FLAVOREDOXIN"/>
    <property type="match status" value="1"/>
</dbReference>
<dbReference type="InterPro" id="IPR052174">
    <property type="entry name" value="Flavoredoxin"/>
</dbReference>
<evidence type="ECO:0000256" key="1">
    <source>
        <dbReference type="ARBA" id="ARBA00001917"/>
    </source>
</evidence>
<dbReference type="SMART" id="SM00903">
    <property type="entry name" value="Flavin_Reduct"/>
    <property type="match status" value="1"/>
</dbReference>
<feature type="domain" description="Flavin reductase like" evidence="4">
    <location>
        <begin position="17"/>
        <end position="168"/>
    </location>
</feature>
<dbReference type="PANTHER" id="PTHR43567">
    <property type="entry name" value="FLAVOREDOXIN-RELATED-RELATED"/>
    <property type="match status" value="1"/>
</dbReference>
<dbReference type="EMBL" id="FNST01000001">
    <property type="protein sequence ID" value="SEB30285.1"/>
    <property type="molecule type" value="Genomic_DNA"/>
</dbReference>
<protein>
    <submittedName>
        <fullName evidence="5">NADH-FMN oxidoreductase RutF, flavin reductase (DIM6/NTAB) family</fullName>
    </submittedName>
</protein>
<dbReference type="Proteomes" id="UP000198609">
    <property type="component" value="Unassembled WGS sequence"/>
</dbReference>
<evidence type="ECO:0000256" key="2">
    <source>
        <dbReference type="ARBA" id="ARBA00022630"/>
    </source>
</evidence>
<comment type="similarity">
    <text evidence="3">Belongs to the flavoredoxin family.</text>
</comment>
<name>A0A1H4I8R7_STRMJ</name>
<proteinExistence type="inferred from homology"/>
<sequence length="188" mass="21139">MITVDDLREHPLDQVHRLMEPGPVILVTTQQHGIPNVMTNGFNMMIRHVPPLIGCTIGPWDYSYSALRETGECVISIPDRELAVAVVDIGNCSGQDVDKFQEFDLTPVAAQQVQAPLIAECFANIECRVVDTTLVGTYDLFVLEAVRAWTDPSHPRLRMLHHRGDGTFTCDGDAIDLKDRMHKWQYLL</sequence>
<evidence type="ECO:0000313" key="5">
    <source>
        <dbReference type="EMBL" id="SEB30285.1"/>
    </source>
</evidence>
<evidence type="ECO:0000259" key="4">
    <source>
        <dbReference type="SMART" id="SM00903"/>
    </source>
</evidence>
<evidence type="ECO:0000256" key="3">
    <source>
        <dbReference type="ARBA" id="ARBA00038054"/>
    </source>
</evidence>
<organism evidence="5 6">
    <name type="scientific">Streptomyces melanosporofaciens</name>
    <dbReference type="NCBI Taxonomy" id="67327"/>
    <lineage>
        <taxon>Bacteria</taxon>
        <taxon>Bacillati</taxon>
        <taxon>Actinomycetota</taxon>
        <taxon>Actinomycetes</taxon>
        <taxon>Kitasatosporales</taxon>
        <taxon>Streptomycetaceae</taxon>
        <taxon>Streptomyces</taxon>
        <taxon>Streptomyces violaceusniger group</taxon>
    </lineage>
</organism>
<comment type="cofactor">
    <cofactor evidence="1">
        <name>FMN</name>
        <dbReference type="ChEBI" id="CHEBI:58210"/>
    </cofactor>
</comment>
<gene>
    <name evidence="5" type="ORF">SAMN04490356_0188</name>
</gene>
<dbReference type="Pfam" id="PF01613">
    <property type="entry name" value="Flavin_Reduct"/>
    <property type="match status" value="1"/>
</dbReference>
<dbReference type="GO" id="GO:0010181">
    <property type="term" value="F:FMN binding"/>
    <property type="evidence" value="ECO:0007669"/>
    <property type="project" value="InterPro"/>
</dbReference>
<reference evidence="6" key="1">
    <citation type="submission" date="2016-10" db="EMBL/GenBank/DDBJ databases">
        <authorList>
            <person name="Varghese N."/>
            <person name="Submissions S."/>
        </authorList>
    </citation>
    <scope>NUCLEOTIDE SEQUENCE [LARGE SCALE GENOMIC DNA]</scope>
    <source>
        <strain evidence="6">DSM 40318</strain>
    </source>
</reference>
<dbReference type="Gene3D" id="2.30.110.10">
    <property type="entry name" value="Electron Transport, Fmn-binding Protein, Chain A"/>
    <property type="match status" value="1"/>
</dbReference>
<dbReference type="RefSeq" id="WP_244320537.1">
    <property type="nucleotide sequence ID" value="NZ_FNST01000001.1"/>
</dbReference>